<dbReference type="InterPro" id="IPR000534">
    <property type="entry name" value="Semialdehyde_DH_NAD-bd"/>
</dbReference>
<dbReference type="RefSeq" id="WP_085121794.1">
    <property type="nucleotide sequence ID" value="NZ_FWZX01000004.1"/>
</dbReference>
<keyword evidence="2 6" id="KW-0055">Arginine biosynthesis</keyword>
<dbReference type="GO" id="GO:0005737">
    <property type="term" value="C:cytoplasm"/>
    <property type="evidence" value="ECO:0007669"/>
    <property type="project" value="UniProtKB-SubCell"/>
</dbReference>
<keyword evidence="1 6" id="KW-0963">Cytoplasm</keyword>
<organism evidence="9 10">
    <name type="scientific">Tistlia consotensis USBA 355</name>
    <dbReference type="NCBI Taxonomy" id="560819"/>
    <lineage>
        <taxon>Bacteria</taxon>
        <taxon>Pseudomonadati</taxon>
        <taxon>Pseudomonadota</taxon>
        <taxon>Alphaproteobacteria</taxon>
        <taxon>Rhodospirillales</taxon>
        <taxon>Rhodovibrionaceae</taxon>
        <taxon>Tistlia</taxon>
    </lineage>
</organism>
<gene>
    <name evidence="6" type="primary">argC</name>
    <name evidence="9" type="ORF">SAMN05428998_10488</name>
</gene>
<keyword evidence="5 6" id="KW-0560">Oxidoreductase</keyword>
<dbReference type="CDD" id="cd17896">
    <property type="entry name" value="AGPR_2_N"/>
    <property type="match status" value="1"/>
</dbReference>
<evidence type="ECO:0000256" key="6">
    <source>
        <dbReference type="HAMAP-Rule" id="MF_01110"/>
    </source>
</evidence>
<sequence length="317" mass="33856">MAKKVFIDGEAGTTGLQIRARLESRRDLELLSVPAERRKDPAARKALLNEADLVILCLPDDAAREAVSLIESAETRVIDASTAHRVAPGWTYGFPEMTAEQAGLVAASKRVSNPGCYPTGAIALIRPLVENGLLPDDFPVTVHAVSGYSGGGRKLIESFEGVAGAEPIEANYFLYGLELKHKHLPEMQAHARLRHPPIFVPSVGRFAQGMLVQVALPLWALPGKPAAADLREALEESYAGQRFVSVASPAESGQLARLDPEALNGTNDLRLYVFANEKQEQALLVAQLDNLGKGASGAAVQNLNLMLGAELELGLAA</sequence>
<keyword evidence="4 6" id="KW-0521">NADP</keyword>
<dbReference type="InterPro" id="IPR010136">
    <property type="entry name" value="AGPR_type-2"/>
</dbReference>
<evidence type="ECO:0000256" key="3">
    <source>
        <dbReference type="ARBA" id="ARBA00022605"/>
    </source>
</evidence>
<name>A0A1Y6BEX8_9PROT</name>
<dbReference type="GO" id="GO:0051287">
    <property type="term" value="F:NAD binding"/>
    <property type="evidence" value="ECO:0007669"/>
    <property type="project" value="InterPro"/>
</dbReference>
<reference evidence="9 10" key="1">
    <citation type="submission" date="2017-04" db="EMBL/GenBank/DDBJ databases">
        <authorList>
            <person name="Afonso C.L."/>
            <person name="Miller P.J."/>
            <person name="Scott M.A."/>
            <person name="Spackman E."/>
            <person name="Goraichik I."/>
            <person name="Dimitrov K.M."/>
            <person name="Suarez D.L."/>
            <person name="Swayne D.E."/>
        </authorList>
    </citation>
    <scope>NUCLEOTIDE SEQUENCE [LARGE SCALE GENOMIC DNA]</scope>
    <source>
        <strain evidence="9 10">USBA 355</strain>
    </source>
</reference>
<feature type="active site" evidence="6 7">
    <location>
        <position position="116"/>
    </location>
</feature>
<comment type="catalytic activity">
    <reaction evidence="6">
        <text>N-acetyl-L-glutamate 5-semialdehyde + phosphate + NADP(+) = N-acetyl-L-glutamyl 5-phosphate + NADPH + H(+)</text>
        <dbReference type="Rhea" id="RHEA:21588"/>
        <dbReference type="ChEBI" id="CHEBI:15378"/>
        <dbReference type="ChEBI" id="CHEBI:29123"/>
        <dbReference type="ChEBI" id="CHEBI:43474"/>
        <dbReference type="ChEBI" id="CHEBI:57783"/>
        <dbReference type="ChEBI" id="CHEBI:57936"/>
        <dbReference type="ChEBI" id="CHEBI:58349"/>
        <dbReference type="EC" id="1.2.1.38"/>
    </reaction>
</comment>
<comment type="pathway">
    <text evidence="6">Amino-acid biosynthesis; L-arginine biosynthesis; N(2)-acetyl-L-ornithine from L-glutamate: step 3/4.</text>
</comment>
<dbReference type="UniPathway" id="UPA00068">
    <property type="reaction ID" value="UER00108"/>
</dbReference>
<dbReference type="Pfam" id="PF22698">
    <property type="entry name" value="Semialdhyde_dhC_1"/>
    <property type="match status" value="1"/>
</dbReference>
<dbReference type="InterPro" id="IPR050085">
    <property type="entry name" value="AGPR"/>
</dbReference>
<dbReference type="STRING" id="560819.SAMN05428998_10488"/>
<comment type="similarity">
    <text evidence="6">Belongs to the NAGSA dehydrogenase family. Type 2 subfamily.</text>
</comment>
<proteinExistence type="inferred from homology"/>
<dbReference type="GO" id="GO:0003942">
    <property type="term" value="F:N-acetyl-gamma-glutamyl-phosphate reductase activity"/>
    <property type="evidence" value="ECO:0007669"/>
    <property type="project" value="UniProtKB-UniRule"/>
</dbReference>
<dbReference type="Gene3D" id="3.40.50.720">
    <property type="entry name" value="NAD(P)-binding Rossmann-like Domain"/>
    <property type="match status" value="1"/>
</dbReference>
<dbReference type="SUPFAM" id="SSF55347">
    <property type="entry name" value="Glyceraldehyde-3-phosphate dehydrogenase-like, C-terminal domain"/>
    <property type="match status" value="1"/>
</dbReference>
<evidence type="ECO:0000256" key="5">
    <source>
        <dbReference type="ARBA" id="ARBA00023002"/>
    </source>
</evidence>
<dbReference type="AlphaFoldDB" id="A0A1Y6BEX8"/>
<dbReference type="Gene3D" id="3.30.360.10">
    <property type="entry name" value="Dihydrodipicolinate Reductase, domain 2"/>
    <property type="match status" value="1"/>
</dbReference>
<dbReference type="HAMAP" id="MF_01110">
    <property type="entry name" value="ArgC_type2"/>
    <property type="match status" value="1"/>
</dbReference>
<dbReference type="InterPro" id="IPR036291">
    <property type="entry name" value="NAD(P)-bd_dom_sf"/>
</dbReference>
<dbReference type="PANTHER" id="PTHR32338">
    <property type="entry name" value="N-ACETYL-GAMMA-GLUTAMYL-PHOSPHATE REDUCTASE, CHLOROPLASTIC-RELATED-RELATED"/>
    <property type="match status" value="1"/>
</dbReference>
<dbReference type="EMBL" id="FWZX01000004">
    <property type="protein sequence ID" value="SMF07737.1"/>
    <property type="molecule type" value="Genomic_DNA"/>
</dbReference>
<protein>
    <recommendedName>
        <fullName evidence="6">N-acetyl-gamma-glutamyl-phosphate reductase</fullName>
        <shortName evidence="6">AGPR</shortName>
        <ecNumber evidence="6">1.2.1.38</ecNumber>
    </recommendedName>
    <alternativeName>
        <fullName evidence="6">N-acetyl-glutamate semialdehyde dehydrogenase</fullName>
        <shortName evidence="6">NAGSA dehydrogenase</shortName>
    </alternativeName>
</protein>
<comment type="function">
    <text evidence="6">Catalyzes the NADPH-dependent reduction of N-acetyl-5-glutamyl phosphate to yield N-acetyl-L-glutamate 5-semialdehyde.</text>
</comment>
<evidence type="ECO:0000313" key="9">
    <source>
        <dbReference type="EMBL" id="SMF07737.1"/>
    </source>
</evidence>
<evidence type="ECO:0000256" key="7">
    <source>
        <dbReference type="PROSITE-ProRule" id="PRU10010"/>
    </source>
</evidence>
<feature type="domain" description="Semialdehyde dehydrogenase NAD-binding" evidence="8">
    <location>
        <begin position="4"/>
        <end position="105"/>
    </location>
</feature>
<dbReference type="SMART" id="SM00859">
    <property type="entry name" value="Semialdhyde_dh"/>
    <property type="match status" value="1"/>
</dbReference>
<dbReference type="GO" id="GO:0006526">
    <property type="term" value="P:L-arginine biosynthetic process"/>
    <property type="evidence" value="ECO:0007669"/>
    <property type="project" value="UniProtKB-UniRule"/>
</dbReference>
<evidence type="ECO:0000259" key="8">
    <source>
        <dbReference type="SMART" id="SM00859"/>
    </source>
</evidence>
<dbReference type="Proteomes" id="UP000192917">
    <property type="component" value="Unassembled WGS sequence"/>
</dbReference>
<comment type="subcellular location">
    <subcellularLocation>
        <location evidence="6">Cytoplasm</location>
    </subcellularLocation>
</comment>
<dbReference type="Pfam" id="PF01118">
    <property type="entry name" value="Semialdhyde_dh"/>
    <property type="match status" value="1"/>
</dbReference>
<dbReference type="EC" id="1.2.1.38" evidence="6"/>
<evidence type="ECO:0000256" key="2">
    <source>
        <dbReference type="ARBA" id="ARBA00022571"/>
    </source>
</evidence>
<dbReference type="PROSITE" id="PS01224">
    <property type="entry name" value="ARGC"/>
    <property type="match status" value="1"/>
</dbReference>
<dbReference type="PANTHER" id="PTHR32338:SF10">
    <property type="entry name" value="N-ACETYL-GAMMA-GLUTAMYL-PHOSPHATE REDUCTASE, CHLOROPLASTIC-RELATED"/>
    <property type="match status" value="1"/>
</dbReference>
<evidence type="ECO:0000256" key="4">
    <source>
        <dbReference type="ARBA" id="ARBA00022857"/>
    </source>
</evidence>
<accession>A0A1Y6BEX8</accession>
<dbReference type="NCBIfam" id="TIGR01851">
    <property type="entry name" value="argC_other"/>
    <property type="match status" value="1"/>
</dbReference>
<evidence type="ECO:0000256" key="1">
    <source>
        <dbReference type="ARBA" id="ARBA00022490"/>
    </source>
</evidence>
<dbReference type="SUPFAM" id="SSF51735">
    <property type="entry name" value="NAD(P)-binding Rossmann-fold domains"/>
    <property type="match status" value="1"/>
</dbReference>
<keyword evidence="10" id="KW-1185">Reference proteome</keyword>
<keyword evidence="3 6" id="KW-0028">Amino-acid biosynthesis</keyword>
<dbReference type="InterPro" id="IPR058924">
    <property type="entry name" value="AGPR_dimerisation_dom"/>
</dbReference>
<dbReference type="InterPro" id="IPR023013">
    <property type="entry name" value="AGPR_AS"/>
</dbReference>
<evidence type="ECO:0000313" key="10">
    <source>
        <dbReference type="Proteomes" id="UP000192917"/>
    </source>
</evidence>
<dbReference type="CDD" id="cd23935">
    <property type="entry name" value="AGPR_2_C"/>
    <property type="match status" value="1"/>
</dbReference>